<dbReference type="CDD" id="cd02440">
    <property type="entry name" value="AdoMet_MTases"/>
    <property type="match status" value="1"/>
</dbReference>
<dbReference type="InterPro" id="IPR041698">
    <property type="entry name" value="Methyltransf_25"/>
</dbReference>
<keyword evidence="2" id="KW-0808">Transferase</keyword>
<sequence length="249" mass="27657">MEAKPKPVRRRLLTRNRMGWAAIEVHNVSALFVEECRSGSIGGADAPVLDLGAAYGLVGLAALQAGAWVILNDLDQRHLDEAEASARPEDRHRLTLRAGHFPRVIHFPDQSLSAVHACNVLHFLSGRELERGLRAIARWLKPGGRLFAQVVTPYLAPFQLFRTEYERRLQEGVRWPGWIPKVSVYSQHRKLGQMPPAVHLLDDQILARAATNSGLIVERSWMFQPADLPPDLTLDGREAAGLIARAPGV</sequence>
<gene>
    <name evidence="2" type="ORF">IRI77_32475</name>
</gene>
<evidence type="ECO:0000313" key="3">
    <source>
        <dbReference type="Proteomes" id="UP000593892"/>
    </source>
</evidence>
<dbReference type="GO" id="GO:0032259">
    <property type="term" value="P:methylation"/>
    <property type="evidence" value="ECO:0007669"/>
    <property type="project" value="UniProtKB-KW"/>
</dbReference>
<reference evidence="2 3" key="1">
    <citation type="submission" date="2020-10" db="EMBL/GenBank/DDBJ databases">
        <title>Complete genome sequence of Paludibaculum fermentans P105T, a facultatively anaerobic acidobacterium capable of dissimilatory Fe(III) reduction.</title>
        <authorList>
            <person name="Dedysh S.N."/>
            <person name="Beletsky A.V."/>
            <person name="Kulichevskaya I.S."/>
            <person name="Mardanov A.V."/>
            <person name="Ravin N.V."/>
        </authorList>
    </citation>
    <scope>NUCLEOTIDE SEQUENCE [LARGE SCALE GENOMIC DNA]</scope>
    <source>
        <strain evidence="2 3">P105</strain>
    </source>
</reference>
<protein>
    <submittedName>
        <fullName evidence="2">Class I SAM-dependent methyltransferase</fullName>
    </submittedName>
</protein>
<dbReference type="InterPro" id="IPR029063">
    <property type="entry name" value="SAM-dependent_MTases_sf"/>
</dbReference>
<dbReference type="Pfam" id="PF13649">
    <property type="entry name" value="Methyltransf_25"/>
    <property type="match status" value="1"/>
</dbReference>
<name>A0A7S7NPK1_PALFE</name>
<dbReference type="KEGG" id="pfer:IRI77_32475"/>
<keyword evidence="3" id="KW-1185">Reference proteome</keyword>
<dbReference type="AlphaFoldDB" id="A0A7S7NPK1"/>
<keyword evidence="2" id="KW-0489">Methyltransferase</keyword>
<dbReference type="EMBL" id="CP063849">
    <property type="protein sequence ID" value="QOY87425.1"/>
    <property type="molecule type" value="Genomic_DNA"/>
</dbReference>
<dbReference type="Proteomes" id="UP000593892">
    <property type="component" value="Chromosome"/>
</dbReference>
<dbReference type="Gene3D" id="3.40.50.150">
    <property type="entry name" value="Vaccinia Virus protein VP39"/>
    <property type="match status" value="1"/>
</dbReference>
<dbReference type="SUPFAM" id="SSF53335">
    <property type="entry name" value="S-adenosyl-L-methionine-dependent methyltransferases"/>
    <property type="match status" value="1"/>
</dbReference>
<dbReference type="GO" id="GO:0008168">
    <property type="term" value="F:methyltransferase activity"/>
    <property type="evidence" value="ECO:0007669"/>
    <property type="project" value="UniProtKB-KW"/>
</dbReference>
<organism evidence="2 3">
    <name type="scientific">Paludibaculum fermentans</name>
    <dbReference type="NCBI Taxonomy" id="1473598"/>
    <lineage>
        <taxon>Bacteria</taxon>
        <taxon>Pseudomonadati</taxon>
        <taxon>Acidobacteriota</taxon>
        <taxon>Terriglobia</taxon>
        <taxon>Bryobacterales</taxon>
        <taxon>Bryobacteraceae</taxon>
        <taxon>Paludibaculum</taxon>
    </lineage>
</organism>
<feature type="domain" description="Methyltransferase" evidence="1">
    <location>
        <begin position="48"/>
        <end position="144"/>
    </location>
</feature>
<evidence type="ECO:0000313" key="2">
    <source>
        <dbReference type="EMBL" id="QOY87425.1"/>
    </source>
</evidence>
<proteinExistence type="predicted"/>
<accession>A0A7S7NPK1</accession>
<evidence type="ECO:0000259" key="1">
    <source>
        <dbReference type="Pfam" id="PF13649"/>
    </source>
</evidence>
<dbReference type="RefSeq" id="WP_194449094.1">
    <property type="nucleotide sequence ID" value="NZ_CP063849.1"/>
</dbReference>